<dbReference type="Pfam" id="PF13420">
    <property type="entry name" value="Acetyltransf_4"/>
    <property type="match status" value="1"/>
</dbReference>
<name>A0ABU4XXD4_9HYPH</name>
<dbReference type="InterPro" id="IPR016181">
    <property type="entry name" value="Acyl_CoA_acyltransferase"/>
</dbReference>
<dbReference type="Proteomes" id="UP001287059">
    <property type="component" value="Unassembled WGS sequence"/>
</dbReference>
<feature type="domain" description="N-acetyltransferase" evidence="2">
    <location>
        <begin position="14"/>
        <end position="178"/>
    </location>
</feature>
<dbReference type="EMBL" id="JAVIIW010000011">
    <property type="protein sequence ID" value="MDX8479091.1"/>
    <property type="molecule type" value="Genomic_DNA"/>
</dbReference>
<dbReference type="PROSITE" id="PS51186">
    <property type="entry name" value="GNAT"/>
    <property type="match status" value="1"/>
</dbReference>
<evidence type="ECO:0000313" key="3">
    <source>
        <dbReference type="EMBL" id="MDX8479091.1"/>
    </source>
</evidence>
<organism evidence="3 4">
    <name type="scientific">Mesorhizobium album</name>
    <dbReference type="NCBI Taxonomy" id="3072314"/>
    <lineage>
        <taxon>Bacteria</taxon>
        <taxon>Pseudomonadati</taxon>
        <taxon>Pseudomonadota</taxon>
        <taxon>Alphaproteobacteria</taxon>
        <taxon>Hyphomicrobiales</taxon>
        <taxon>Phyllobacteriaceae</taxon>
        <taxon>Mesorhizobium</taxon>
    </lineage>
</organism>
<comment type="caution">
    <text evidence="3">The sequence shown here is derived from an EMBL/GenBank/DDBJ whole genome shotgun (WGS) entry which is preliminary data.</text>
</comment>
<protein>
    <submittedName>
        <fullName evidence="3">N-acetyltransferase family protein</fullName>
    </submittedName>
</protein>
<proteinExistence type="predicted"/>
<dbReference type="PANTHER" id="PTHR43072:SF8">
    <property type="entry name" value="ACYLTRANSFERASE FABY-RELATED"/>
    <property type="match status" value="1"/>
</dbReference>
<feature type="compositionally biased region" description="Basic and acidic residues" evidence="1">
    <location>
        <begin position="190"/>
        <end position="201"/>
    </location>
</feature>
<accession>A0ABU4XXD4</accession>
<dbReference type="PANTHER" id="PTHR43072">
    <property type="entry name" value="N-ACETYLTRANSFERASE"/>
    <property type="match status" value="1"/>
</dbReference>
<gene>
    <name evidence="3" type="ORF">RFN28_11480</name>
</gene>
<dbReference type="CDD" id="cd04301">
    <property type="entry name" value="NAT_SF"/>
    <property type="match status" value="1"/>
</dbReference>
<dbReference type="InterPro" id="IPR000182">
    <property type="entry name" value="GNAT_dom"/>
</dbReference>
<feature type="region of interest" description="Disordered" evidence="1">
    <location>
        <begin position="179"/>
        <end position="201"/>
    </location>
</feature>
<evidence type="ECO:0000313" key="4">
    <source>
        <dbReference type="Proteomes" id="UP001287059"/>
    </source>
</evidence>
<dbReference type="Gene3D" id="3.40.630.30">
    <property type="match status" value="1"/>
</dbReference>
<reference evidence="3 4" key="1">
    <citation type="submission" date="2023-08" db="EMBL/GenBank/DDBJ databases">
        <title>Implementing the SeqCode for naming new Mesorhizobium species isolated from Vachellia karroo root nodules.</title>
        <authorList>
            <person name="Van Lill M."/>
        </authorList>
    </citation>
    <scope>NUCLEOTIDE SEQUENCE [LARGE SCALE GENOMIC DNA]</scope>
    <source>
        <strain evidence="3 4">VK24D</strain>
    </source>
</reference>
<dbReference type="SUPFAM" id="SSF55729">
    <property type="entry name" value="Acyl-CoA N-acyltransferases (Nat)"/>
    <property type="match status" value="1"/>
</dbReference>
<evidence type="ECO:0000259" key="2">
    <source>
        <dbReference type="PROSITE" id="PS51186"/>
    </source>
</evidence>
<evidence type="ECO:0000256" key="1">
    <source>
        <dbReference type="SAM" id="MobiDB-lite"/>
    </source>
</evidence>
<sequence>MEAEERTAQIMSNIAIRAATAADLDRITKIYADAVRNGTASYELEPPSRAEMGNRFDTLAAGGFPYLVAEKNGAVLGYAYAGPFRPRPAYRFVVEDSVYIAPEAKGQGVGLLLMQALIEAARAAGFRQIIAVIGDGHADSASVRLHEKLGFHHSGRLEGSGYKHGRWLDTVFMQLPLNGGAALPPDPDSLPERRFREGKRN</sequence>
<keyword evidence="4" id="KW-1185">Reference proteome</keyword>